<comment type="caution">
    <text evidence="1">The sequence shown here is derived from an EMBL/GenBank/DDBJ whole genome shotgun (WGS) entry which is preliminary data.</text>
</comment>
<name>A0A931NG97_9BURK</name>
<keyword evidence="2" id="KW-1185">Reference proteome</keyword>
<dbReference type="RefSeq" id="WP_198110085.1">
    <property type="nucleotide sequence ID" value="NZ_JAEDAK010000003.1"/>
</dbReference>
<protein>
    <submittedName>
        <fullName evidence="1">DUF2917 domain-containing protein</fullName>
    </submittedName>
</protein>
<evidence type="ECO:0000313" key="2">
    <source>
        <dbReference type="Proteomes" id="UP000613266"/>
    </source>
</evidence>
<dbReference type="InterPro" id="IPR021317">
    <property type="entry name" value="DUF2917"/>
</dbReference>
<sequence length="78" mass="8556">MWIETQASRLTLQPGQSARLLAALHTRVRSAAGTLWLTLDEDPRDIVLGPQESFEVDRCAGLLVCALGGPAELEWEQP</sequence>
<evidence type="ECO:0000313" key="1">
    <source>
        <dbReference type="EMBL" id="MBH9576468.1"/>
    </source>
</evidence>
<gene>
    <name evidence="1" type="ORF">I7X39_06095</name>
</gene>
<dbReference type="AlphaFoldDB" id="A0A931NG97"/>
<dbReference type="Pfam" id="PF11142">
    <property type="entry name" value="DUF2917"/>
    <property type="match status" value="1"/>
</dbReference>
<organism evidence="1 2">
    <name type="scientific">Inhella proteolytica</name>
    <dbReference type="NCBI Taxonomy" id="2795029"/>
    <lineage>
        <taxon>Bacteria</taxon>
        <taxon>Pseudomonadati</taxon>
        <taxon>Pseudomonadota</taxon>
        <taxon>Betaproteobacteria</taxon>
        <taxon>Burkholderiales</taxon>
        <taxon>Sphaerotilaceae</taxon>
        <taxon>Inhella</taxon>
    </lineage>
</organism>
<reference evidence="1" key="1">
    <citation type="submission" date="2020-12" db="EMBL/GenBank/DDBJ databases">
        <title>The genome sequence of Inhella sp. 1Y17.</title>
        <authorList>
            <person name="Liu Y."/>
        </authorList>
    </citation>
    <scope>NUCLEOTIDE SEQUENCE</scope>
    <source>
        <strain evidence="1">1Y17</strain>
    </source>
</reference>
<dbReference type="EMBL" id="JAEDAK010000003">
    <property type="protein sequence ID" value="MBH9576468.1"/>
    <property type="molecule type" value="Genomic_DNA"/>
</dbReference>
<accession>A0A931NG97</accession>
<dbReference type="Proteomes" id="UP000613266">
    <property type="component" value="Unassembled WGS sequence"/>
</dbReference>
<proteinExistence type="predicted"/>